<dbReference type="SUPFAM" id="SSF52540">
    <property type="entry name" value="P-loop containing nucleoside triphosphate hydrolases"/>
    <property type="match status" value="2"/>
</dbReference>
<feature type="domain" description="Helicase C-terminal" evidence="9">
    <location>
        <begin position="483"/>
        <end position="634"/>
    </location>
</feature>
<dbReference type="Pfam" id="PF00270">
    <property type="entry name" value="DEAD"/>
    <property type="match status" value="1"/>
</dbReference>
<dbReference type="GO" id="GO:0005524">
    <property type="term" value="F:ATP binding"/>
    <property type="evidence" value="ECO:0007669"/>
    <property type="project" value="UniProtKB-KW"/>
</dbReference>
<dbReference type="Pfam" id="PF17191">
    <property type="entry name" value="RecG_wedge"/>
    <property type="match status" value="1"/>
</dbReference>
<dbReference type="PROSITE" id="PS51192">
    <property type="entry name" value="HELICASE_ATP_BIND_1"/>
    <property type="match status" value="1"/>
</dbReference>
<evidence type="ECO:0000259" key="9">
    <source>
        <dbReference type="PROSITE" id="PS51194"/>
    </source>
</evidence>
<dbReference type="GO" id="GO:0016787">
    <property type="term" value="F:hydrolase activity"/>
    <property type="evidence" value="ECO:0007669"/>
    <property type="project" value="UniProtKB-KW"/>
</dbReference>
<evidence type="ECO:0000256" key="2">
    <source>
        <dbReference type="ARBA" id="ARBA00022763"/>
    </source>
</evidence>
<dbReference type="GO" id="GO:0006281">
    <property type="term" value="P:DNA repair"/>
    <property type="evidence" value="ECO:0007669"/>
    <property type="project" value="UniProtKB-KW"/>
</dbReference>
<dbReference type="InterPro" id="IPR047112">
    <property type="entry name" value="RecG/Mfd"/>
</dbReference>
<dbReference type="SUPFAM" id="SSF50249">
    <property type="entry name" value="Nucleic acid-binding proteins"/>
    <property type="match status" value="1"/>
</dbReference>
<evidence type="ECO:0000256" key="4">
    <source>
        <dbReference type="ARBA" id="ARBA00022806"/>
    </source>
</evidence>
<evidence type="ECO:0000259" key="8">
    <source>
        <dbReference type="PROSITE" id="PS51192"/>
    </source>
</evidence>
<dbReference type="EMBL" id="PFET01000001">
    <property type="protein sequence ID" value="PJE76276.1"/>
    <property type="molecule type" value="Genomic_DNA"/>
</dbReference>
<dbReference type="GO" id="GO:0003677">
    <property type="term" value="F:DNA binding"/>
    <property type="evidence" value="ECO:0007669"/>
    <property type="project" value="UniProtKB-KW"/>
</dbReference>
<feature type="domain" description="Helicase ATP-binding" evidence="8">
    <location>
        <begin position="282"/>
        <end position="450"/>
    </location>
</feature>
<dbReference type="InterPro" id="IPR027417">
    <property type="entry name" value="P-loop_NTPase"/>
</dbReference>
<dbReference type="Gene3D" id="2.40.50.140">
    <property type="entry name" value="Nucleic acid-binding proteins"/>
    <property type="match status" value="1"/>
</dbReference>
<dbReference type="InterPro" id="IPR012340">
    <property type="entry name" value="NA-bd_OB-fold"/>
</dbReference>
<gene>
    <name evidence="10" type="ORF">COV04_00115</name>
</gene>
<evidence type="ECO:0000256" key="6">
    <source>
        <dbReference type="ARBA" id="ARBA00023125"/>
    </source>
</evidence>
<dbReference type="GO" id="GO:0003678">
    <property type="term" value="F:DNA helicase activity"/>
    <property type="evidence" value="ECO:0007669"/>
    <property type="project" value="TreeGrafter"/>
</dbReference>
<dbReference type="InterPro" id="IPR033454">
    <property type="entry name" value="RecG_wedge"/>
</dbReference>
<sequence length="695" mass="76969">MHLSTNGKKTVELERSVTELPGIGPAAARLLAKLGIRRIQDLLYHLPTDYEDYTKTVTVRAAPLGSPVSLEGKVTNLTTRKSRTNRGLVVNEGLFQDATGALSVVWFSYYPAARLPKTETVIIAGTVTLARGKRQLVNPLWEVAAKRPFFTKYLLPIYPLTKGLHEWQLRRWIAGVVPLSEEVSDDVPSDLLVKYALPSCGAALQSIHRPRSRAEAERARVRLLFDDLLVCLLAGFVRASERREYRAPKILVDDKEIKTLEQLLPFSLTNEQQLAVAAIRSDVAKQYPMQRLLAGEVGSGKTAVAAIAALMVVSSGGQVLYLAPTEILARQQYEVLSGWFQKKKIIVALLTAKQSFINGEIVSKKQVEELLGSGMVQVIVGTQSLFNAKVKFSKLSLVVVDEQHRFGVLQRFSAQQKGKAMIPHLLSMTATPIPRTLQLVAYGDLAISTLQEMPRGNRKVHTIVVRPKERSEVERRLRKRVLAGEQAYVVCPLIDPSSKLEARAAKAEYKRLATEVFPDVTVGYLDGKMKAEEKVKALEDFRKGAVRILVTTSIVEVGVDVKQASIMLIEGADRFGLAQLHQLRGRIGRSGAEAYCLLFTEKMDERVLGRLRYFAKTASAFALAEYDLAERGPGEWLGTAQSGHGISAVVLADQSLREKAEEAANYLFKKDKKLARYPILRARVRDLVSVIALPS</sequence>
<evidence type="ECO:0000256" key="7">
    <source>
        <dbReference type="ARBA" id="ARBA00023204"/>
    </source>
</evidence>
<keyword evidence="3" id="KW-0378">Hydrolase</keyword>
<dbReference type="InterPro" id="IPR014001">
    <property type="entry name" value="Helicase_ATP-bd"/>
</dbReference>
<organism evidence="10 11">
    <name type="scientific">Candidatus Uhrbacteria bacterium CG10_big_fil_rev_8_21_14_0_10_48_11</name>
    <dbReference type="NCBI Taxonomy" id="1975037"/>
    <lineage>
        <taxon>Bacteria</taxon>
        <taxon>Candidatus Uhriibacteriota</taxon>
    </lineage>
</organism>
<evidence type="ECO:0000256" key="5">
    <source>
        <dbReference type="ARBA" id="ARBA00022840"/>
    </source>
</evidence>
<evidence type="ECO:0000313" key="11">
    <source>
        <dbReference type="Proteomes" id="UP000231152"/>
    </source>
</evidence>
<keyword evidence="1" id="KW-0547">Nucleotide-binding</keyword>
<accession>A0A2M8LFX5</accession>
<dbReference type="CDD" id="cd04488">
    <property type="entry name" value="RecG_wedge_OBF"/>
    <property type="match status" value="1"/>
</dbReference>
<dbReference type="PANTHER" id="PTHR47964">
    <property type="entry name" value="ATP-DEPENDENT DNA HELICASE HOMOLOG RECG, CHLOROPLASTIC"/>
    <property type="match status" value="1"/>
</dbReference>
<dbReference type="PANTHER" id="PTHR47964:SF1">
    <property type="entry name" value="ATP-DEPENDENT DNA HELICASE HOMOLOG RECG, CHLOROPLASTIC"/>
    <property type="match status" value="1"/>
</dbReference>
<protein>
    <submittedName>
        <fullName evidence="10">DNA helicase RecG</fullName>
    </submittedName>
</protein>
<name>A0A2M8LFX5_9BACT</name>
<dbReference type="Pfam" id="PF00271">
    <property type="entry name" value="Helicase_C"/>
    <property type="match status" value="1"/>
</dbReference>
<keyword evidence="2" id="KW-0227">DNA damage</keyword>
<keyword evidence="7" id="KW-0234">DNA repair</keyword>
<evidence type="ECO:0000256" key="1">
    <source>
        <dbReference type="ARBA" id="ARBA00022741"/>
    </source>
</evidence>
<keyword evidence="4 10" id="KW-0347">Helicase</keyword>
<dbReference type="InterPro" id="IPR011545">
    <property type="entry name" value="DEAD/DEAH_box_helicase_dom"/>
</dbReference>
<comment type="caution">
    <text evidence="10">The sequence shown here is derived from an EMBL/GenBank/DDBJ whole genome shotgun (WGS) entry which is preliminary data.</text>
</comment>
<dbReference type="SMART" id="SM00490">
    <property type="entry name" value="HELICc"/>
    <property type="match status" value="1"/>
</dbReference>
<keyword evidence="6" id="KW-0238">DNA-binding</keyword>
<dbReference type="Proteomes" id="UP000231152">
    <property type="component" value="Unassembled WGS sequence"/>
</dbReference>
<evidence type="ECO:0000256" key="3">
    <source>
        <dbReference type="ARBA" id="ARBA00022801"/>
    </source>
</evidence>
<dbReference type="AlphaFoldDB" id="A0A2M8LFX5"/>
<dbReference type="SMART" id="SM00487">
    <property type="entry name" value="DEXDc"/>
    <property type="match status" value="1"/>
</dbReference>
<keyword evidence="5" id="KW-0067">ATP-binding</keyword>
<dbReference type="Gene3D" id="3.40.50.300">
    <property type="entry name" value="P-loop containing nucleotide triphosphate hydrolases"/>
    <property type="match status" value="2"/>
</dbReference>
<evidence type="ECO:0000313" key="10">
    <source>
        <dbReference type="EMBL" id="PJE76276.1"/>
    </source>
</evidence>
<dbReference type="PROSITE" id="PS51194">
    <property type="entry name" value="HELICASE_CTER"/>
    <property type="match status" value="1"/>
</dbReference>
<reference evidence="10 11" key="1">
    <citation type="submission" date="2017-09" db="EMBL/GenBank/DDBJ databases">
        <title>Depth-based differentiation of microbial function through sediment-hosted aquifers and enrichment of novel symbionts in the deep terrestrial subsurface.</title>
        <authorList>
            <person name="Probst A.J."/>
            <person name="Ladd B."/>
            <person name="Jarett J.K."/>
            <person name="Geller-Mcgrath D.E."/>
            <person name="Sieber C.M."/>
            <person name="Emerson J.B."/>
            <person name="Anantharaman K."/>
            <person name="Thomas B.C."/>
            <person name="Malmstrom R."/>
            <person name="Stieglmeier M."/>
            <person name="Klingl A."/>
            <person name="Woyke T."/>
            <person name="Ryan C.M."/>
            <person name="Banfield J.F."/>
        </authorList>
    </citation>
    <scope>NUCLEOTIDE SEQUENCE [LARGE SCALE GENOMIC DNA]</scope>
    <source>
        <strain evidence="10">CG10_big_fil_rev_8_21_14_0_10_48_11</strain>
    </source>
</reference>
<proteinExistence type="predicted"/>
<dbReference type="InterPro" id="IPR001650">
    <property type="entry name" value="Helicase_C-like"/>
</dbReference>